<keyword evidence="10" id="KW-1185">Reference proteome</keyword>
<feature type="binding site" evidence="6">
    <location>
        <position position="68"/>
    </location>
    <ligand>
        <name>ATP</name>
        <dbReference type="ChEBI" id="CHEBI:30616"/>
    </ligand>
</feature>
<feature type="compositionally biased region" description="Pro residues" evidence="7">
    <location>
        <begin position="499"/>
        <end position="515"/>
    </location>
</feature>
<evidence type="ECO:0000256" key="7">
    <source>
        <dbReference type="SAM" id="MobiDB-lite"/>
    </source>
</evidence>
<feature type="region of interest" description="Disordered" evidence="7">
    <location>
        <begin position="235"/>
        <end position="258"/>
    </location>
</feature>
<keyword evidence="1" id="KW-0723">Serine/threonine-protein kinase</keyword>
<keyword evidence="4 9" id="KW-0418">Kinase</keyword>
<feature type="region of interest" description="Disordered" evidence="7">
    <location>
        <begin position="652"/>
        <end position="686"/>
    </location>
</feature>
<evidence type="ECO:0000256" key="1">
    <source>
        <dbReference type="ARBA" id="ARBA00022527"/>
    </source>
</evidence>
<keyword evidence="3 6" id="KW-0547">Nucleotide-binding</keyword>
<evidence type="ECO:0000313" key="10">
    <source>
        <dbReference type="Proteomes" id="UP000051952"/>
    </source>
</evidence>
<dbReference type="CDD" id="cd19757">
    <property type="entry name" value="Bbox1"/>
    <property type="match status" value="1"/>
</dbReference>
<feature type="region of interest" description="Disordered" evidence="7">
    <location>
        <begin position="843"/>
        <end position="997"/>
    </location>
</feature>
<dbReference type="InterPro" id="IPR000719">
    <property type="entry name" value="Prot_kinase_dom"/>
</dbReference>
<dbReference type="PANTHER" id="PTHR24345">
    <property type="entry name" value="SERINE/THREONINE-PROTEIN KINASE PLK"/>
    <property type="match status" value="1"/>
</dbReference>
<dbReference type="PANTHER" id="PTHR24345:SF91">
    <property type="entry name" value="SERINE_THREONINE-PROTEIN KINASE PLK4"/>
    <property type="match status" value="1"/>
</dbReference>
<feature type="compositionally biased region" description="Low complexity" evidence="7">
    <location>
        <begin position="453"/>
        <end position="466"/>
    </location>
</feature>
<feature type="region of interest" description="Disordered" evidence="7">
    <location>
        <begin position="362"/>
        <end position="591"/>
    </location>
</feature>
<feature type="compositionally biased region" description="Acidic residues" evidence="7">
    <location>
        <begin position="883"/>
        <end position="892"/>
    </location>
</feature>
<evidence type="ECO:0000256" key="2">
    <source>
        <dbReference type="ARBA" id="ARBA00022679"/>
    </source>
</evidence>
<name>A0A0S4J3I1_BODSA</name>
<feature type="compositionally biased region" description="Basic and acidic residues" evidence="7">
    <location>
        <begin position="415"/>
        <end position="430"/>
    </location>
</feature>
<dbReference type="InterPro" id="IPR008271">
    <property type="entry name" value="Ser/Thr_kinase_AS"/>
</dbReference>
<dbReference type="PROSITE" id="PS00107">
    <property type="entry name" value="PROTEIN_KINASE_ATP"/>
    <property type="match status" value="1"/>
</dbReference>
<dbReference type="OMA" id="CERIGQG"/>
<dbReference type="VEuPathDB" id="TriTrypDB:BSAL_05255"/>
<keyword evidence="2" id="KW-0808">Transferase</keyword>
<dbReference type="InterPro" id="IPR017441">
    <property type="entry name" value="Protein_kinase_ATP_BS"/>
</dbReference>
<protein>
    <submittedName>
        <fullName evidence="9">Protein kinase, putative</fullName>
    </submittedName>
</protein>
<feature type="compositionally biased region" description="Low complexity" evidence="7">
    <location>
        <begin position="903"/>
        <end position="915"/>
    </location>
</feature>
<feature type="compositionally biased region" description="Low complexity" evidence="7">
    <location>
        <begin position="488"/>
        <end position="498"/>
    </location>
</feature>
<accession>A0A0S4J3I1</accession>
<reference evidence="10" key="1">
    <citation type="submission" date="2015-09" db="EMBL/GenBank/DDBJ databases">
        <authorList>
            <consortium name="Pathogen Informatics"/>
        </authorList>
    </citation>
    <scope>NUCLEOTIDE SEQUENCE [LARGE SCALE GENOMIC DNA]</scope>
    <source>
        <strain evidence="10">Lake Konstanz</strain>
    </source>
</reference>
<dbReference type="SUPFAM" id="SSF56112">
    <property type="entry name" value="Protein kinase-like (PK-like)"/>
    <property type="match status" value="1"/>
</dbReference>
<dbReference type="Pfam" id="PF00069">
    <property type="entry name" value="Pkinase"/>
    <property type="match status" value="1"/>
</dbReference>
<dbReference type="InterPro" id="IPR011009">
    <property type="entry name" value="Kinase-like_dom_sf"/>
</dbReference>
<organism evidence="9 10">
    <name type="scientific">Bodo saltans</name>
    <name type="common">Flagellated protozoan</name>
    <dbReference type="NCBI Taxonomy" id="75058"/>
    <lineage>
        <taxon>Eukaryota</taxon>
        <taxon>Discoba</taxon>
        <taxon>Euglenozoa</taxon>
        <taxon>Kinetoplastea</taxon>
        <taxon>Metakinetoplastina</taxon>
        <taxon>Eubodonida</taxon>
        <taxon>Bodonidae</taxon>
        <taxon>Bodo</taxon>
    </lineage>
</organism>
<evidence type="ECO:0000256" key="3">
    <source>
        <dbReference type="ARBA" id="ARBA00022741"/>
    </source>
</evidence>
<dbReference type="EMBL" id="CYKH01000770">
    <property type="protein sequence ID" value="CUG36924.1"/>
    <property type="molecule type" value="Genomic_DNA"/>
</dbReference>
<evidence type="ECO:0000256" key="5">
    <source>
        <dbReference type="ARBA" id="ARBA00022840"/>
    </source>
</evidence>
<dbReference type="Gene3D" id="1.10.510.10">
    <property type="entry name" value="Transferase(Phosphotransferase) domain 1"/>
    <property type="match status" value="1"/>
</dbReference>
<gene>
    <name evidence="9" type="ORF">BSAL_05255</name>
</gene>
<feature type="compositionally biased region" description="Low complexity" evidence="7">
    <location>
        <begin position="948"/>
        <end position="968"/>
    </location>
</feature>
<dbReference type="GO" id="GO:0004674">
    <property type="term" value="F:protein serine/threonine kinase activity"/>
    <property type="evidence" value="ECO:0007669"/>
    <property type="project" value="UniProtKB-KW"/>
</dbReference>
<evidence type="ECO:0000256" key="6">
    <source>
        <dbReference type="PROSITE-ProRule" id="PRU10141"/>
    </source>
</evidence>
<evidence type="ECO:0000313" key="9">
    <source>
        <dbReference type="EMBL" id="CUG36924.1"/>
    </source>
</evidence>
<sequence>MQGTVLNITSEGEMVRSVDVDFPRATPPMVLRVEAHERIGQGSFGTVYRATSNSPKFPTFALKVAVGKAPRLEQELLVMRKVCTKGRLHVAGLEFVALNEPKTMLVAGLELCLPLTLHDFLVSYRLTSEVEMMYLASQVLTAVSGVHEEDCVHRDIKLQNFVFDLDCNVKLIDFGLAFNSITPPPGDVVAGTVSFMAPEMASNALTKTNRSSVGAPADVWSVGIVLFSIVTQRSPYPPTTEDETTSTSSQPASSRAEVNQSQLVRRVAKGQWVWPAGATFVSTDLRRLIESMIVLEPSERPTIRQVLAHPMWSKRYSPPKGLKTFLRLDGFDTLLAPSPEHQQHLLRNVERKSQMVNLSRAVSVANDSPLSDNENDAPKNEEQHATAGSSSAEQRDVNELDTSATVRIEANASRRGLEREFEGVLDEAMRKKPARSRSKGGADTRSTAASLQRPAGGRASRSQSRSVLPPTDDDIELPVPALPPAVPPRSRSSSRQAAPPMPMPVQVSTPPPTPRSPTLLPHSTPAPPQLSPTLVPSKAPSRGASTSMPRQPTGAIATSSISQQRRERSRSRSQAIESASQRVGGAQLAVNNDDEEDAAIAIRPIRPTKRVPVVQIHTPSTSKLFNAAPAAAEETLLRATSTSSTAIPFATDEEEAEDTQPPSSSHAGKKILPKSATTRRSVSQEKKIHDVPVTTQLIGTLSTSLATEERKHRTALARLLQSQMDHFIAYLWVLIEEDQTRYNITWLCEMQAKHIDHAHQFQIKKDDKGPGYDEGFVCDACLKCYGPKKRGATVWEYYHCSCGMDMCASCYKHFVTACTCPTCKVQHRNIMELRSHACRNKKVVAGSASPPVKRVRDSATLPPPKKSATPQRPSTSKKVQSVESDESDDEEEPPKTKRRSERPAAAPATKATQRQPPAPAKAPPTKASPAPPAKPDAKVKGGKTATNPVVVASSPSKAVSAAAASLAKGNKPVLRKGGDTPNVAPPAPPIATRSEPLGKWKPDLAAKVASKPPALPPPTPDERAMLLNADTWLRYFHYASTTGPKPTPATKAKRSRSEESTTDDDENVLVYQIQPGRTGVLFLGMDAPVHSVVYAQKCMLVVGSIDPTASGDLWTVMPCTTTLPQYGEIASIADTLHREDERLLRQRRTPGTMSVYQPPMSVTRAKDAKFQYIRWFRCDDASGMFMFLLSSGAVQVFIGTDAELRWNPSAVGGDSGRRFLVRCNGVVETVDRTNFPLMDIVDRMMSTDPDIV</sequence>
<feature type="compositionally biased region" description="Low complexity" evidence="7">
    <location>
        <begin position="572"/>
        <end position="582"/>
    </location>
</feature>
<evidence type="ECO:0000259" key="8">
    <source>
        <dbReference type="PROSITE" id="PS50011"/>
    </source>
</evidence>
<dbReference type="AlphaFoldDB" id="A0A0S4J3I1"/>
<feature type="compositionally biased region" description="Polar residues" evidence="7">
    <location>
        <begin position="868"/>
        <end position="879"/>
    </location>
</feature>
<dbReference type="PROSITE" id="PS50011">
    <property type="entry name" value="PROTEIN_KINASE_DOM"/>
    <property type="match status" value="1"/>
</dbReference>
<dbReference type="GO" id="GO:0005524">
    <property type="term" value="F:ATP binding"/>
    <property type="evidence" value="ECO:0007669"/>
    <property type="project" value="UniProtKB-UniRule"/>
</dbReference>
<dbReference type="OrthoDB" id="10252171at2759"/>
<keyword evidence="5 6" id="KW-0067">ATP-binding</keyword>
<dbReference type="SMART" id="SM00220">
    <property type="entry name" value="S_TKc"/>
    <property type="match status" value="1"/>
</dbReference>
<feature type="domain" description="Protein kinase" evidence="8">
    <location>
        <begin position="33"/>
        <end position="312"/>
    </location>
</feature>
<dbReference type="PROSITE" id="PS00108">
    <property type="entry name" value="PROTEIN_KINASE_ST"/>
    <property type="match status" value="1"/>
</dbReference>
<dbReference type="GO" id="GO:0005634">
    <property type="term" value="C:nucleus"/>
    <property type="evidence" value="ECO:0007669"/>
    <property type="project" value="TreeGrafter"/>
</dbReference>
<feature type="region of interest" description="Disordered" evidence="7">
    <location>
        <begin position="1043"/>
        <end position="1064"/>
    </location>
</feature>
<evidence type="ECO:0000256" key="4">
    <source>
        <dbReference type="ARBA" id="ARBA00022777"/>
    </source>
</evidence>
<proteinExistence type="predicted"/>
<dbReference type="Proteomes" id="UP000051952">
    <property type="component" value="Unassembled WGS sequence"/>
</dbReference>